<dbReference type="AlphaFoldDB" id="A0A0E9T7J4"/>
<reference evidence="1" key="1">
    <citation type="submission" date="2014-11" db="EMBL/GenBank/DDBJ databases">
        <authorList>
            <person name="Amaro Gonzalez C."/>
        </authorList>
    </citation>
    <scope>NUCLEOTIDE SEQUENCE</scope>
</reference>
<organism evidence="1">
    <name type="scientific">Anguilla anguilla</name>
    <name type="common">European freshwater eel</name>
    <name type="synonym">Muraena anguilla</name>
    <dbReference type="NCBI Taxonomy" id="7936"/>
    <lineage>
        <taxon>Eukaryota</taxon>
        <taxon>Metazoa</taxon>
        <taxon>Chordata</taxon>
        <taxon>Craniata</taxon>
        <taxon>Vertebrata</taxon>
        <taxon>Euteleostomi</taxon>
        <taxon>Actinopterygii</taxon>
        <taxon>Neopterygii</taxon>
        <taxon>Teleostei</taxon>
        <taxon>Anguilliformes</taxon>
        <taxon>Anguillidae</taxon>
        <taxon>Anguilla</taxon>
    </lineage>
</organism>
<evidence type="ECO:0000313" key="1">
    <source>
        <dbReference type="EMBL" id="JAH49659.1"/>
    </source>
</evidence>
<accession>A0A0E9T7J4</accession>
<sequence length="30" mass="3611">MAFFSTSDNKPANQYHKSLNWHDSRLVYPR</sequence>
<proteinExistence type="predicted"/>
<reference evidence="1" key="2">
    <citation type="journal article" date="2015" name="Fish Shellfish Immunol.">
        <title>Early steps in the European eel (Anguilla anguilla)-Vibrio vulnificus interaction in the gills: Role of the RtxA13 toxin.</title>
        <authorList>
            <person name="Callol A."/>
            <person name="Pajuelo D."/>
            <person name="Ebbesson L."/>
            <person name="Teles M."/>
            <person name="MacKenzie S."/>
            <person name="Amaro C."/>
        </authorList>
    </citation>
    <scope>NUCLEOTIDE SEQUENCE</scope>
</reference>
<protein>
    <submittedName>
        <fullName evidence="1">Uncharacterized protein</fullName>
    </submittedName>
</protein>
<name>A0A0E9T7J4_ANGAN</name>
<dbReference type="EMBL" id="GBXM01058918">
    <property type="protein sequence ID" value="JAH49659.1"/>
    <property type="molecule type" value="Transcribed_RNA"/>
</dbReference>